<dbReference type="KEGG" id="dfs:HGD76_17535"/>
<protein>
    <submittedName>
        <fullName evidence="2">6-aminohexanoate hydrolase</fullName>
    </submittedName>
</protein>
<evidence type="ECO:0000313" key="3">
    <source>
        <dbReference type="Proteomes" id="UP000502433"/>
    </source>
</evidence>
<dbReference type="Proteomes" id="UP000502433">
    <property type="component" value="Chromosome"/>
</dbReference>
<reference evidence="2 3" key="2">
    <citation type="submission" date="2020-04" db="EMBL/GenBank/DDBJ databases">
        <authorList>
            <person name="Fomenkov A."/>
            <person name="Anton B.P."/>
            <person name="Roberts R.J."/>
        </authorList>
    </citation>
    <scope>NUCLEOTIDE SEQUENCE [LARGE SCALE GENOMIC DNA]</scope>
    <source>
        <strain evidence="2 3">CCAP 1403/13f</strain>
    </source>
</reference>
<dbReference type="EMBL" id="CP051206">
    <property type="protein sequence ID" value="QJB45707.1"/>
    <property type="molecule type" value="Genomic_DNA"/>
</dbReference>
<feature type="coiled-coil region" evidence="1">
    <location>
        <begin position="137"/>
        <end position="171"/>
    </location>
</feature>
<gene>
    <name evidence="2" type="ORF">HGD76_17535</name>
</gene>
<dbReference type="AlphaFoldDB" id="A0A6H2C2G6"/>
<evidence type="ECO:0000256" key="1">
    <source>
        <dbReference type="SAM" id="Coils"/>
    </source>
</evidence>
<organism evidence="2 3">
    <name type="scientific">Dolichospermum flos-aquae CCAP 1403/13F</name>
    <dbReference type="NCBI Taxonomy" id="315271"/>
    <lineage>
        <taxon>Bacteria</taxon>
        <taxon>Bacillati</taxon>
        <taxon>Cyanobacteriota</taxon>
        <taxon>Cyanophyceae</taxon>
        <taxon>Nostocales</taxon>
        <taxon>Aphanizomenonaceae</taxon>
        <taxon>Dolichospermum</taxon>
    </lineage>
</organism>
<keyword evidence="1" id="KW-0175">Coiled coil</keyword>
<evidence type="ECO:0000313" key="2">
    <source>
        <dbReference type="EMBL" id="QJB45707.1"/>
    </source>
</evidence>
<sequence length="192" mass="22333">MTTEQRLDRVETEFATIRQLLISAATYAESANRRIDELGTKQDRTQIMLDELGAKQDRSQIMLDELGAKQDRSQIMLDELGAKQDRSQIMLDELGAKQDRTQTQLDQLGMRIDQLSSRVDEFIFHTQRLFNKAGGEIEETKARTERLEAIMLKLDRNYEEQKSQFQEYQLTTNAALERIDRVLDYLLRQSGN</sequence>
<proteinExistence type="predicted"/>
<dbReference type="RefSeq" id="WP_168696539.1">
    <property type="nucleotide sequence ID" value="NZ_CP051206.1"/>
</dbReference>
<name>A0A6H2C2G6_DOLFA</name>
<reference evidence="2 3" key="1">
    <citation type="submission" date="2020-04" db="EMBL/GenBank/DDBJ databases">
        <title>Genome-Wide Identification of 5-Methylcytosine Sites in Bacterial Genomes By High-Throughput Sequencing of MspJI Restriction Fragments.</title>
        <authorList>
            <person name="Wu V."/>
        </authorList>
    </citation>
    <scope>NUCLEOTIDE SEQUENCE [LARGE SCALE GENOMIC DNA]</scope>
    <source>
        <strain evidence="2 3">CCAP 1403/13f</strain>
    </source>
</reference>
<dbReference type="GO" id="GO:0016787">
    <property type="term" value="F:hydrolase activity"/>
    <property type="evidence" value="ECO:0007669"/>
    <property type="project" value="UniProtKB-KW"/>
</dbReference>
<keyword evidence="2" id="KW-0378">Hydrolase</keyword>
<accession>A0A6H2C2G6</accession>